<protein>
    <recommendedName>
        <fullName evidence="2">Serine aminopeptidase S33 domain-containing protein</fullName>
    </recommendedName>
</protein>
<keyword evidence="1" id="KW-0812">Transmembrane</keyword>
<feature type="transmembrane region" description="Helical" evidence="1">
    <location>
        <begin position="93"/>
        <end position="112"/>
    </location>
</feature>
<dbReference type="InterPro" id="IPR029058">
    <property type="entry name" value="AB_hydrolase_fold"/>
</dbReference>
<accession>A0AAN7L3I2</accession>
<keyword evidence="4" id="KW-1185">Reference proteome</keyword>
<proteinExistence type="predicted"/>
<dbReference type="PANTHER" id="PTHR11614">
    <property type="entry name" value="PHOSPHOLIPASE-RELATED"/>
    <property type="match status" value="1"/>
</dbReference>
<dbReference type="Gene3D" id="3.40.50.1820">
    <property type="entry name" value="alpha/beta hydrolase"/>
    <property type="match status" value="1"/>
</dbReference>
<evidence type="ECO:0000259" key="2">
    <source>
        <dbReference type="Pfam" id="PF12146"/>
    </source>
</evidence>
<dbReference type="Pfam" id="PF12146">
    <property type="entry name" value="Hydrolase_4"/>
    <property type="match status" value="1"/>
</dbReference>
<evidence type="ECO:0000313" key="3">
    <source>
        <dbReference type="EMBL" id="KAK4775508.1"/>
    </source>
</evidence>
<dbReference type="InterPro" id="IPR022742">
    <property type="entry name" value="Hydrolase_4"/>
</dbReference>
<reference evidence="3 4" key="1">
    <citation type="journal article" date="2023" name="Hortic Res">
        <title>Pangenome of water caltrop reveals structural variations and asymmetric subgenome divergence after allopolyploidization.</title>
        <authorList>
            <person name="Zhang X."/>
            <person name="Chen Y."/>
            <person name="Wang L."/>
            <person name="Yuan Y."/>
            <person name="Fang M."/>
            <person name="Shi L."/>
            <person name="Lu R."/>
            <person name="Comes H.P."/>
            <person name="Ma Y."/>
            <person name="Chen Y."/>
            <person name="Huang G."/>
            <person name="Zhou Y."/>
            <person name="Zheng Z."/>
            <person name="Qiu Y."/>
        </authorList>
    </citation>
    <scope>NUCLEOTIDE SEQUENCE [LARGE SCALE GENOMIC DNA]</scope>
    <source>
        <tissue evidence="3">Roots</tissue>
    </source>
</reference>
<gene>
    <name evidence="3" type="ORF">SAY87_023469</name>
</gene>
<dbReference type="InterPro" id="IPR051044">
    <property type="entry name" value="MAG_DAG_Lipase"/>
</dbReference>
<comment type="caution">
    <text evidence="3">The sequence shown here is derived from an EMBL/GenBank/DDBJ whole genome shotgun (WGS) entry which is preliminary data.</text>
</comment>
<dbReference type="AlphaFoldDB" id="A0AAN7L3I2"/>
<name>A0AAN7L3I2_9MYRT</name>
<evidence type="ECO:0000256" key="1">
    <source>
        <dbReference type="SAM" id="Phobius"/>
    </source>
</evidence>
<sequence>MSILKQPRGTPFSIRTSNQVSLLPKFNAKIIQPSWKRRQLSLRIEKGLNMQEISRRSSMAVEARASPSSSTVILTSGASGRISALFSLFSLRALRSLFILIHAFILLLLLPFRGRPRRQAAFASSVGKAVRSPEEMKQVDGSGGSGRRAGGGAFVRVPILRWKSAVIAAEQKASARRALAKRRVVQEDDDENCAREFSLFNTSHTLFTQSWTLVNVKIRGLVVLLHGLNEHSGRYSDFAKKLNAKGFKVYGMDWIGHGGSDGLHAYVHSLDVAVSDLKLFLEKVLADNPGLPCFCFGHSTGAAIVLKAVLDPKVESWISGIVLTSPAVGVQPSHPIYKVLAPIVSMLLPRYQVGAVNKKGLPVSRDPGALVAKYSDPLVYTGSIRVRTGYEILRIATFLQQNAARLRVPFLVLHGTADTVTDPEGSLKLYEKASSADKTIRLLEGYLHDLLFEPEKEAITAEIIQWLNTRIQHK</sequence>
<dbReference type="Proteomes" id="UP001345219">
    <property type="component" value="Chromosome 18"/>
</dbReference>
<keyword evidence="1" id="KW-0472">Membrane</keyword>
<dbReference type="EMBL" id="JAXIOK010000003">
    <property type="protein sequence ID" value="KAK4775508.1"/>
    <property type="molecule type" value="Genomic_DNA"/>
</dbReference>
<dbReference type="SUPFAM" id="SSF53474">
    <property type="entry name" value="alpha/beta-Hydrolases"/>
    <property type="match status" value="1"/>
</dbReference>
<evidence type="ECO:0000313" key="4">
    <source>
        <dbReference type="Proteomes" id="UP001345219"/>
    </source>
</evidence>
<organism evidence="3 4">
    <name type="scientific">Trapa incisa</name>
    <dbReference type="NCBI Taxonomy" id="236973"/>
    <lineage>
        <taxon>Eukaryota</taxon>
        <taxon>Viridiplantae</taxon>
        <taxon>Streptophyta</taxon>
        <taxon>Embryophyta</taxon>
        <taxon>Tracheophyta</taxon>
        <taxon>Spermatophyta</taxon>
        <taxon>Magnoliopsida</taxon>
        <taxon>eudicotyledons</taxon>
        <taxon>Gunneridae</taxon>
        <taxon>Pentapetalae</taxon>
        <taxon>rosids</taxon>
        <taxon>malvids</taxon>
        <taxon>Myrtales</taxon>
        <taxon>Lythraceae</taxon>
        <taxon>Trapa</taxon>
    </lineage>
</organism>
<keyword evidence="1" id="KW-1133">Transmembrane helix</keyword>
<feature type="domain" description="Serine aminopeptidase S33" evidence="2">
    <location>
        <begin position="218"/>
        <end position="455"/>
    </location>
</feature>